<dbReference type="Pfam" id="PF00892">
    <property type="entry name" value="EamA"/>
    <property type="match status" value="2"/>
</dbReference>
<feature type="domain" description="EamA" evidence="6">
    <location>
        <begin position="155"/>
        <end position="290"/>
    </location>
</feature>
<proteinExistence type="predicted"/>
<dbReference type="InterPro" id="IPR037185">
    <property type="entry name" value="EmrE-like"/>
</dbReference>
<feature type="transmembrane region" description="Helical" evidence="5">
    <location>
        <begin position="153"/>
        <end position="172"/>
    </location>
</feature>
<reference evidence="8" key="1">
    <citation type="journal article" date="2021" name="Syst. Appl. Microbiol.">
        <title>Roseomonas hellenica sp. nov., isolated from roots of wild-growing Alkanna tinctoria.</title>
        <authorList>
            <person name="Rat A."/>
            <person name="Naranjo H.D."/>
            <person name="Lebbe L."/>
            <person name="Cnockaert M."/>
            <person name="Krigas N."/>
            <person name="Grigoriadou K."/>
            <person name="Maloupa E."/>
            <person name="Willems A."/>
        </authorList>
    </citation>
    <scope>NUCLEOTIDE SEQUENCE [LARGE SCALE GENOMIC DNA]</scope>
    <source>
        <strain evidence="8">LMG 31523</strain>
    </source>
</reference>
<evidence type="ECO:0000313" key="7">
    <source>
        <dbReference type="EMBL" id="MBR0669404.1"/>
    </source>
</evidence>
<evidence type="ECO:0000256" key="3">
    <source>
        <dbReference type="ARBA" id="ARBA00022989"/>
    </source>
</evidence>
<dbReference type="EMBL" id="JAAGBB010000107">
    <property type="protein sequence ID" value="MBR0669404.1"/>
    <property type="molecule type" value="Genomic_DNA"/>
</dbReference>
<keyword evidence="8" id="KW-1185">Reference proteome</keyword>
<feature type="transmembrane region" description="Helical" evidence="5">
    <location>
        <begin position="275"/>
        <end position="295"/>
    </location>
</feature>
<dbReference type="Proteomes" id="UP001196870">
    <property type="component" value="Unassembled WGS sequence"/>
</dbReference>
<feature type="transmembrane region" description="Helical" evidence="5">
    <location>
        <begin position="184"/>
        <end position="205"/>
    </location>
</feature>
<feature type="transmembrane region" description="Helical" evidence="5">
    <location>
        <begin position="249"/>
        <end position="269"/>
    </location>
</feature>
<evidence type="ECO:0000256" key="2">
    <source>
        <dbReference type="ARBA" id="ARBA00022692"/>
    </source>
</evidence>
<evidence type="ECO:0000313" key="8">
    <source>
        <dbReference type="Proteomes" id="UP001196870"/>
    </source>
</evidence>
<feature type="transmembrane region" description="Helical" evidence="5">
    <location>
        <begin position="70"/>
        <end position="92"/>
    </location>
</feature>
<sequence>MDQSLSARAWALLLLLALLWGGSFFFIGVAVREAPPLLVAWSRVAMAALALWVAVAALRVPVPRGGAAVVTLAGMGLLNNVIPFSLIAYGQAHLPSGFASILNATTPVWGVVLGVAAFRQPATWPRALGVALGFAGVLVLMGPEKLVAPGADLLPILALLAASISYALTGFWARRIARDGIAPLAAAAGQVTASALILAPALLLAHPPGSLAMPSMAGIAALLGLGLVSTALAYAVFFRIIAIAGGGNAMLVTFLIPPVAILLGVAFLGEALLPRHLGGLALILAGLALIDGRVLRR</sequence>
<protein>
    <submittedName>
        <fullName evidence="7">DMT family transporter</fullName>
    </submittedName>
</protein>
<dbReference type="SUPFAM" id="SSF103481">
    <property type="entry name" value="Multidrug resistance efflux transporter EmrE"/>
    <property type="match status" value="2"/>
</dbReference>
<feature type="transmembrane region" description="Helical" evidence="5">
    <location>
        <begin position="124"/>
        <end position="141"/>
    </location>
</feature>
<dbReference type="PANTHER" id="PTHR32322">
    <property type="entry name" value="INNER MEMBRANE TRANSPORTER"/>
    <property type="match status" value="1"/>
</dbReference>
<feature type="transmembrane region" description="Helical" evidence="5">
    <location>
        <begin position="37"/>
        <end position="58"/>
    </location>
</feature>
<feature type="transmembrane region" description="Helical" evidence="5">
    <location>
        <begin position="98"/>
        <end position="117"/>
    </location>
</feature>
<name>A0ABS5FA15_9PROT</name>
<dbReference type="InterPro" id="IPR050638">
    <property type="entry name" value="AA-Vitamin_Transporters"/>
</dbReference>
<evidence type="ECO:0000259" key="6">
    <source>
        <dbReference type="Pfam" id="PF00892"/>
    </source>
</evidence>
<keyword evidence="3 5" id="KW-1133">Transmembrane helix</keyword>
<dbReference type="RefSeq" id="WP_211858405.1">
    <property type="nucleotide sequence ID" value="NZ_JAAGBB010000107.1"/>
</dbReference>
<feature type="domain" description="EamA" evidence="6">
    <location>
        <begin position="12"/>
        <end position="141"/>
    </location>
</feature>
<organism evidence="7 8">
    <name type="scientific">Plastoroseomonas hellenica</name>
    <dbReference type="NCBI Taxonomy" id="2687306"/>
    <lineage>
        <taxon>Bacteria</taxon>
        <taxon>Pseudomonadati</taxon>
        <taxon>Pseudomonadota</taxon>
        <taxon>Alphaproteobacteria</taxon>
        <taxon>Acetobacterales</taxon>
        <taxon>Acetobacteraceae</taxon>
        <taxon>Plastoroseomonas</taxon>
    </lineage>
</organism>
<accession>A0ABS5FA15</accession>
<dbReference type="PANTHER" id="PTHR32322:SF9">
    <property type="entry name" value="AMINO-ACID METABOLITE EFFLUX PUMP-RELATED"/>
    <property type="match status" value="1"/>
</dbReference>
<comment type="subcellular location">
    <subcellularLocation>
        <location evidence="1">Membrane</location>
        <topology evidence="1">Multi-pass membrane protein</topology>
    </subcellularLocation>
</comment>
<feature type="transmembrane region" description="Helical" evidence="5">
    <location>
        <begin position="217"/>
        <end position="237"/>
    </location>
</feature>
<evidence type="ECO:0000256" key="1">
    <source>
        <dbReference type="ARBA" id="ARBA00004141"/>
    </source>
</evidence>
<keyword evidence="4 5" id="KW-0472">Membrane</keyword>
<evidence type="ECO:0000256" key="5">
    <source>
        <dbReference type="SAM" id="Phobius"/>
    </source>
</evidence>
<feature type="transmembrane region" description="Helical" evidence="5">
    <location>
        <begin position="12"/>
        <end position="31"/>
    </location>
</feature>
<dbReference type="InterPro" id="IPR000620">
    <property type="entry name" value="EamA_dom"/>
</dbReference>
<gene>
    <name evidence="7" type="ORF">GXW71_33955</name>
</gene>
<keyword evidence="2 5" id="KW-0812">Transmembrane</keyword>
<comment type="caution">
    <text evidence="7">The sequence shown here is derived from an EMBL/GenBank/DDBJ whole genome shotgun (WGS) entry which is preliminary data.</text>
</comment>
<evidence type="ECO:0000256" key="4">
    <source>
        <dbReference type="ARBA" id="ARBA00023136"/>
    </source>
</evidence>